<reference evidence="1" key="1">
    <citation type="submission" date="2014-09" db="EMBL/GenBank/DDBJ databases">
        <authorList>
            <person name="Magalhaes I.L.F."/>
            <person name="Oliveira U."/>
            <person name="Santos F.R."/>
            <person name="Vidigal T.H.D.A."/>
            <person name="Brescovit A.D."/>
            <person name="Santos A.J."/>
        </authorList>
    </citation>
    <scope>NUCLEOTIDE SEQUENCE</scope>
    <source>
        <tissue evidence="1">Shoot tissue taken approximately 20 cm above the soil surface</tissue>
    </source>
</reference>
<reference evidence="1" key="2">
    <citation type="journal article" date="2015" name="Data Brief">
        <title>Shoot transcriptome of the giant reed, Arundo donax.</title>
        <authorList>
            <person name="Barrero R.A."/>
            <person name="Guerrero F.D."/>
            <person name="Moolhuijzen P."/>
            <person name="Goolsby J.A."/>
            <person name="Tidwell J."/>
            <person name="Bellgard S.E."/>
            <person name="Bellgard M.I."/>
        </authorList>
    </citation>
    <scope>NUCLEOTIDE SEQUENCE</scope>
    <source>
        <tissue evidence="1">Shoot tissue taken approximately 20 cm above the soil surface</tissue>
    </source>
</reference>
<accession>A0A0A8YVU3</accession>
<name>A0A0A8YVU3_ARUDO</name>
<protein>
    <submittedName>
        <fullName evidence="1">Uncharacterized protein</fullName>
    </submittedName>
</protein>
<dbReference type="EMBL" id="GBRH01271163">
    <property type="protein sequence ID" value="JAD26732.1"/>
    <property type="molecule type" value="Transcribed_RNA"/>
</dbReference>
<organism evidence="1">
    <name type="scientific">Arundo donax</name>
    <name type="common">Giant reed</name>
    <name type="synonym">Donax arundinaceus</name>
    <dbReference type="NCBI Taxonomy" id="35708"/>
    <lineage>
        <taxon>Eukaryota</taxon>
        <taxon>Viridiplantae</taxon>
        <taxon>Streptophyta</taxon>
        <taxon>Embryophyta</taxon>
        <taxon>Tracheophyta</taxon>
        <taxon>Spermatophyta</taxon>
        <taxon>Magnoliopsida</taxon>
        <taxon>Liliopsida</taxon>
        <taxon>Poales</taxon>
        <taxon>Poaceae</taxon>
        <taxon>PACMAD clade</taxon>
        <taxon>Arundinoideae</taxon>
        <taxon>Arundineae</taxon>
        <taxon>Arundo</taxon>
    </lineage>
</organism>
<proteinExistence type="predicted"/>
<sequence length="11" mass="1324">MIGCYFSSYRP</sequence>
<evidence type="ECO:0000313" key="1">
    <source>
        <dbReference type="EMBL" id="JAD26732.1"/>
    </source>
</evidence>